<reference evidence="3" key="2">
    <citation type="submission" date="2013-10" db="EMBL/GenBank/DDBJ databases">
        <authorList>
            <person name="Aslett M."/>
        </authorList>
    </citation>
    <scope>NUCLEOTIDE SEQUENCE</scope>
    <source>
        <strain evidence="3">Houghton</strain>
    </source>
</reference>
<feature type="compositionally biased region" description="Low complexity" evidence="2">
    <location>
        <begin position="75"/>
        <end position="84"/>
    </location>
</feature>
<accession>U6GS86</accession>
<dbReference type="GeneID" id="25271297"/>
<evidence type="ECO:0000313" key="3">
    <source>
        <dbReference type="EMBL" id="CDI83020.1"/>
    </source>
</evidence>
<gene>
    <name evidence="3" type="ORF">EAH_00032270</name>
</gene>
<protein>
    <submittedName>
        <fullName evidence="3">Uncharacterized protein</fullName>
    </submittedName>
</protein>
<sequence length="1217" mass="126531">MAVGAPCEVEDGGLSPSPAAAQAAAAVAATAVTPVTVAAKAPALAAAPAIEASDAADDFFEAVSAHRQEQDQRYASSSARLASSTPPSGVQTPEAEGRDAGLQRHREESSGVLHLSEPSERILSSAGPHRGRPVTPLSNRSSQEAPSRALQRASPSAPSTHRPHGEALPVSLQRGPSPEVVPTSKAVEGALCPGQTEAPLPPRHSIQPSEGAPVLEASAAEAESAALEPPQTEKRVPMGAIEDTARSRGAQSSARSLLSPAGSIVGMLHQEEQPQQQQQQQQQPQQQQQQQRQQMRRQAEGKRAFLPLNLQRAHDAPGEDLLDQLHKLSTKIQAQEDEKGVAPVLLQRVMAEESFQLEQILKRQYHADIRQKCEQNRKLALDNETLRQQIEKLNAECEGLRGAVALAEEVMASFFQRLMRPRLDLPTNEPEEDLVPSVSFSDSALEGRLSEVFAALRSALFAEVGALDLPTQQEVQQRLEGAAALCRATSAAAAAAAAEASTSPRPLETLHDDAQAGVVRPLGGARPPGLPIPAAAAPAAAALASLQQEKRALGHPFIHMETLPPTSEAQIESLKFQIERLRENLGAFTEGLLHAHEKHLQTKRPPSAAAKPEGPFEGVEAPKYVEVPSVDKATSRAPVAKEVQLPPPDKDVARATPAAAAQVPVAAGAPMGPPAYMGGPSVPPATVGKTKSLWGAATKREEKGAPMLQLPPQAERLRGAVLRPAVPQCRQQQQCSPCTAEGGWGSCLPPSGAGPFDSCCEKPPRPGVVLPPLKQRQQQTSRGPCGRQRCPSRGRSSLLGPPGGLPVSASAASLLPALKPAPTAATAAAVAASRASRGGLMGSASAVDLSVVGRHLGPPLGAPTPTASLYAGPRYGQYPVAVGGLQGGPVLGALPLPRRVQQRAVLPAATTKKQWGASSRSNSSNGSGKVFSRTRRSCSPIKEKWDDPSSAKGASSGGEAASELPGAALAIESKVSPTAAESTGGGPQGARLRNPVLFWEDWGPPGPQRPTEMGGPRGAPCPLLGGPSLYAVTPTRELSPVGMPPVDWSKGGASMYAAESMGDYAGASAARGAVMNPDAAAVAARLVSPSSAPFAHSYSQPPRRASPMEAVAHLNQALLQQQQQQQAFMMSLKSPATITAAAAAASAKGAGRGGPLLGAPSPRGGRSGGPWGACGLLSPLCYSNPPLKSPNSSRSSSNIHNIPRQKEDMGDWAQSRP</sequence>
<feature type="region of interest" description="Disordered" evidence="2">
    <location>
        <begin position="771"/>
        <end position="803"/>
    </location>
</feature>
<keyword evidence="1" id="KW-0175">Coiled coil</keyword>
<feature type="compositionally biased region" description="Polar residues" evidence="2">
    <location>
        <begin position="136"/>
        <end position="145"/>
    </location>
</feature>
<dbReference type="OMA" id="SCCEKPP"/>
<dbReference type="AlphaFoldDB" id="U6GS86"/>
<feature type="compositionally biased region" description="Low complexity" evidence="2">
    <location>
        <begin position="918"/>
        <end position="928"/>
    </location>
</feature>
<reference evidence="3" key="1">
    <citation type="submission" date="2013-10" db="EMBL/GenBank/DDBJ databases">
        <title>Genomic analysis of the causative agents of coccidiosis in chickens.</title>
        <authorList>
            <person name="Reid A.J."/>
            <person name="Blake D."/>
            <person name="Billington K."/>
            <person name="Browne H."/>
            <person name="Dunn M."/>
            <person name="Hung S."/>
            <person name="Kawahara F."/>
            <person name="Miranda-Saavedra D."/>
            <person name="Mourier T."/>
            <person name="Nagra H."/>
            <person name="Otto T.D."/>
            <person name="Rawlings N."/>
            <person name="Sanchez A."/>
            <person name="Sanders M."/>
            <person name="Subramaniam C."/>
            <person name="Tay Y."/>
            <person name="Dear P."/>
            <person name="Doerig C."/>
            <person name="Gruber A."/>
            <person name="Parkinson J."/>
            <person name="Shirley M."/>
            <person name="Wan K.L."/>
            <person name="Berriman M."/>
            <person name="Tomley F."/>
            <person name="Pain A."/>
        </authorList>
    </citation>
    <scope>NUCLEOTIDE SEQUENCE</scope>
    <source>
        <strain evidence="3">Houghton</strain>
    </source>
</reference>
<dbReference type="Proteomes" id="UP000018050">
    <property type="component" value="Unassembled WGS sequence"/>
</dbReference>
<dbReference type="OrthoDB" id="347889at2759"/>
<evidence type="ECO:0000313" key="4">
    <source>
        <dbReference type="Proteomes" id="UP000018050"/>
    </source>
</evidence>
<dbReference type="EMBL" id="HG673042">
    <property type="protein sequence ID" value="CDI83020.1"/>
    <property type="molecule type" value="Genomic_DNA"/>
</dbReference>
<proteinExistence type="predicted"/>
<feature type="compositionally biased region" description="Low complexity" evidence="2">
    <location>
        <begin position="273"/>
        <end position="293"/>
    </location>
</feature>
<feature type="region of interest" description="Disordered" evidence="2">
    <location>
        <begin position="907"/>
        <end position="963"/>
    </location>
</feature>
<feature type="region of interest" description="Disordered" evidence="2">
    <location>
        <begin position="271"/>
        <end position="299"/>
    </location>
</feature>
<feature type="region of interest" description="Disordered" evidence="2">
    <location>
        <begin position="1185"/>
        <end position="1217"/>
    </location>
</feature>
<dbReference type="VEuPathDB" id="ToxoDB:EAH_00032270"/>
<feature type="region of interest" description="Disordered" evidence="2">
    <location>
        <begin position="67"/>
        <end position="238"/>
    </location>
</feature>
<name>U6GS86_EIMAC</name>
<feature type="compositionally biased region" description="Low complexity" evidence="2">
    <location>
        <begin position="215"/>
        <end position="228"/>
    </location>
</feature>
<keyword evidence="4" id="KW-1185">Reference proteome</keyword>
<feature type="compositionally biased region" description="Basic and acidic residues" evidence="2">
    <location>
        <begin position="95"/>
        <end position="109"/>
    </location>
</feature>
<feature type="region of interest" description="Disordered" evidence="2">
    <location>
        <begin position="1149"/>
        <end position="1170"/>
    </location>
</feature>
<evidence type="ECO:0000256" key="1">
    <source>
        <dbReference type="SAM" id="Coils"/>
    </source>
</evidence>
<feature type="compositionally biased region" description="Low complexity" evidence="2">
    <location>
        <begin position="950"/>
        <end position="963"/>
    </location>
</feature>
<feature type="compositionally biased region" description="Low complexity" evidence="2">
    <location>
        <begin position="791"/>
        <end position="803"/>
    </location>
</feature>
<dbReference type="RefSeq" id="XP_013247781.1">
    <property type="nucleotide sequence ID" value="XM_013392327.1"/>
</dbReference>
<evidence type="ECO:0000256" key="2">
    <source>
        <dbReference type="SAM" id="MobiDB-lite"/>
    </source>
</evidence>
<organism evidence="3 4">
    <name type="scientific">Eimeria acervulina</name>
    <name type="common">Coccidian parasite</name>
    <dbReference type="NCBI Taxonomy" id="5801"/>
    <lineage>
        <taxon>Eukaryota</taxon>
        <taxon>Sar</taxon>
        <taxon>Alveolata</taxon>
        <taxon>Apicomplexa</taxon>
        <taxon>Conoidasida</taxon>
        <taxon>Coccidia</taxon>
        <taxon>Eucoccidiorida</taxon>
        <taxon>Eimeriorina</taxon>
        <taxon>Eimeriidae</taxon>
        <taxon>Eimeria</taxon>
    </lineage>
</organism>
<feature type="compositionally biased region" description="Low complexity" evidence="2">
    <location>
        <begin position="1185"/>
        <end position="1198"/>
    </location>
</feature>
<feature type="coiled-coil region" evidence="1">
    <location>
        <begin position="376"/>
        <end position="410"/>
    </location>
</feature>